<keyword evidence="4" id="KW-0808">Transferase</keyword>
<dbReference type="PROSITE" id="PS50109">
    <property type="entry name" value="HIS_KIN"/>
    <property type="match status" value="1"/>
</dbReference>
<dbReference type="InterPro" id="IPR013655">
    <property type="entry name" value="PAS_fold_3"/>
</dbReference>
<evidence type="ECO:0000256" key="2">
    <source>
        <dbReference type="ARBA" id="ARBA00012438"/>
    </source>
</evidence>
<evidence type="ECO:0000256" key="4">
    <source>
        <dbReference type="ARBA" id="ARBA00022679"/>
    </source>
</evidence>
<dbReference type="PANTHER" id="PTHR43304:SF1">
    <property type="entry name" value="PAC DOMAIN-CONTAINING PROTEIN"/>
    <property type="match status" value="1"/>
</dbReference>
<comment type="caution">
    <text evidence="8">The sequence shown here is derived from an EMBL/GenBank/DDBJ whole genome shotgun (WGS) entry which is preliminary data.</text>
</comment>
<evidence type="ECO:0000256" key="3">
    <source>
        <dbReference type="ARBA" id="ARBA00022553"/>
    </source>
</evidence>
<dbReference type="InterPro" id="IPR036097">
    <property type="entry name" value="HisK_dim/P_sf"/>
</dbReference>
<evidence type="ECO:0000259" key="6">
    <source>
        <dbReference type="PROSITE" id="PS50109"/>
    </source>
</evidence>
<comment type="catalytic activity">
    <reaction evidence="1">
        <text>ATP + protein L-histidine = ADP + protein N-phospho-L-histidine.</text>
        <dbReference type="EC" id="2.7.13.3"/>
    </reaction>
</comment>
<keyword evidence="3" id="KW-0597">Phosphoprotein</keyword>
<evidence type="ECO:0000313" key="8">
    <source>
        <dbReference type="EMBL" id="TJZ51432.1"/>
    </source>
</evidence>
<dbReference type="InterPro" id="IPR004358">
    <property type="entry name" value="Sig_transdc_His_kin-like_C"/>
</dbReference>
<dbReference type="SMART" id="SM00387">
    <property type="entry name" value="HATPase_c"/>
    <property type="match status" value="1"/>
</dbReference>
<dbReference type="Gene3D" id="1.10.287.130">
    <property type="match status" value="1"/>
</dbReference>
<keyword evidence="5" id="KW-0418">Kinase</keyword>
<dbReference type="InterPro" id="IPR035965">
    <property type="entry name" value="PAS-like_dom_sf"/>
</dbReference>
<name>A0A4U0ND45_9SPHI</name>
<evidence type="ECO:0000256" key="1">
    <source>
        <dbReference type="ARBA" id="ARBA00000085"/>
    </source>
</evidence>
<accession>A0A4U0ND45</accession>
<evidence type="ECO:0000313" key="9">
    <source>
        <dbReference type="Proteomes" id="UP000306808"/>
    </source>
</evidence>
<dbReference type="SUPFAM" id="SSF55785">
    <property type="entry name" value="PYP-like sensor domain (PAS domain)"/>
    <property type="match status" value="1"/>
</dbReference>
<keyword evidence="9" id="KW-1185">Reference proteome</keyword>
<dbReference type="RefSeq" id="WP_136903173.1">
    <property type="nucleotide sequence ID" value="NZ_SUME01000011.1"/>
</dbReference>
<dbReference type="PANTHER" id="PTHR43304">
    <property type="entry name" value="PHYTOCHROME-LIKE PROTEIN CPH1"/>
    <property type="match status" value="1"/>
</dbReference>
<dbReference type="EC" id="2.7.13.3" evidence="2"/>
<reference evidence="8 9" key="1">
    <citation type="submission" date="2019-04" db="EMBL/GenBank/DDBJ databases">
        <title>Sphingobacterium olei sp. nov., isolated from oil-contaminated soil.</title>
        <authorList>
            <person name="Liu B."/>
        </authorList>
    </citation>
    <scope>NUCLEOTIDE SEQUENCE [LARGE SCALE GENOMIC DNA]</scope>
    <source>
        <strain evidence="8 9">HAL-9</strain>
    </source>
</reference>
<dbReference type="PRINTS" id="PR00344">
    <property type="entry name" value="BCTRLSENSOR"/>
</dbReference>
<organism evidence="8 9">
    <name type="scientific">Sphingobacterium olei</name>
    <dbReference type="NCBI Taxonomy" id="2571155"/>
    <lineage>
        <taxon>Bacteria</taxon>
        <taxon>Pseudomonadati</taxon>
        <taxon>Bacteroidota</taxon>
        <taxon>Sphingobacteriia</taxon>
        <taxon>Sphingobacteriales</taxon>
        <taxon>Sphingobacteriaceae</taxon>
        <taxon>Sphingobacterium</taxon>
    </lineage>
</organism>
<dbReference type="CDD" id="cd00082">
    <property type="entry name" value="HisKA"/>
    <property type="match status" value="1"/>
</dbReference>
<dbReference type="Pfam" id="PF08447">
    <property type="entry name" value="PAS_3"/>
    <property type="match status" value="1"/>
</dbReference>
<dbReference type="AlphaFoldDB" id="A0A4U0ND45"/>
<dbReference type="Gene3D" id="3.30.450.20">
    <property type="entry name" value="PAS domain"/>
    <property type="match status" value="1"/>
</dbReference>
<dbReference type="CDD" id="cd00130">
    <property type="entry name" value="PAS"/>
    <property type="match status" value="1"/>
</dbReference>
<dbReference type="GO" id="GO:0000155">
    <property type="term" value="F:phosphorelay sensor kinase activity"/>
    <property type="evidence" value="ECO:0007669"/>
    <property type="project" value="InterPro"/>
</dbReference>
<dbReference type="SMART" id="SM00091">
    <property type="entry name" value="PAS"/>
    <property type="match status" value="1"/>
</dbReference>
<dbReference type="OrthoDB" id="9757990at2"/>
<dbReference type="InterPro" id="IPR000014">
    <property type="entry name" value="PAS"/>
</dbReference>
<dbReference type="SUPFAM" id="SSF47384">
    <property type="entry name" value="Homodimeric domain of signal transducing histidine kinase"/>
    <property type="match status" value="1"/>
</dbReference>
<dbReference type="InterPro" id="IPR003661">
    <property type="entry name" value="HisK_dim/P_dom"/>
</dbReference>
<evidence type="ECO:0000256" key="5">
    <source>
        <dbReference type="ARBA" id="ARBA00022777"/>
    </source>
</evidence>
<proteinExistence type="predicted"/>
<dbReference type="Pfam" id="PF02518">
    <property type="entry name" value="HATPase_c"/>
    <property type="match status" value="1"/>
</dbReference>
<dbReference type="Gene3D" id="3.30.565.10">
    <property type="entry name" value="Histidine kinase-like ATPase, C-terminal domain"/>
    <property type="match status" value="1"/>
</dbReference>
<feature type="domain" description="Histidine kinase" evidence="6">
    <location>
        <begin position="142"/>
        <end position="357"/>
    </location>
</feature>
<dbReference type="InterPro" id="IPR036890">
    <property type="entry name" value="HATPase_C_sf"/>
</dbReference>
<dbReference type="Proteomes" id="UP000306808">
    <property type="component" value="Unassembled WGS sequence"/>
</dbReference>
<dbReference type="InterPro" id="IPR003594">
    <property type="entry name" value="HATPase_dom"/>
</dbReference>
<protein>
    <recommendedName>
        <fullName evidence="2">histidine kinase</fullName>
        <ecNumber evidence="2">2.7.13.3</ecNumber>
    </recommendedName>
</protein>
<dbReference type="EMBL" id="SUME01000011">
    <property type="protein sequence ID" value="TJZ51432.1"/>
    <property type="molecule type" value="Genomic_DNA"/>
</dbReference>
<evidence type="ECO:0000259" key="7">
    <source>
        <dbReference type="PROSITE" id="PS50112"/>
    </source>
</evidence>
<feature type="domain" description="PAS" evidence="7">
    <location>
        <begin position="19"/>
        <end position="78"/>
    </location>
</feature>
<sequence length="360" mass="41302">MEKDDFSVFKYLADQNDHVFFVYHTGKQHICYLNDAFVRITNLNIAEVQHSPQLLFDIIHPEDFEYVAKKFREVLKKSQIAPLKFRIICADTTEKWISLTFYPVTDPSQPYICGVAQDDTARQIGIQHLEQINTWKDTMLEIVSHDLRGPIGTTKLLASIIANKVPDNQEVVKLTGMIQDIAKRNLDLIRLLLNRESLGTIDESMSPERIEIVQAIQKAIGAYRESHPGKKFTQTSADAKIYAEVDSAKFFRIIDHLLYTATQFTTDDDQIHIHTQQVEDGFLMTVKDNGIGIPKNLQPLLFTKYTRDQAGELGFEKWTELGLWVTKSLVDLHGGKIWFESEAENGSIFYVKIPLERRLN</sequence>
<dbReference type="InterPro" id="IPR052162">
    <property type="entry name" value="Sensor_kinase/Photoreceptor"/>
</dbReference>
<dbReference type="CDD" id="cd00075">
    <property type="entry name" value="HATPase"/>
    <property type="match status" value="1"/>
</dbReference>
<dbReference type="PROSITE" id="PS50112">
    <property type="entry name" value="PAS"/>
    <property type="match status" value="1"/>
</dbReference>
<dbReference type="SUPFAM" id="SSF55874">
    <property type="entry name" value="ATPase domain of HSP90 chaperone/DNA topoisomerase II/histidine kinase"/>
    <property type="match status" value="1"/>
</dbReference>
<dbReference type="InterPro" id="IPR005467">
    <property type="entry name" value="His_kinase_dom"/>
</dbReference>
<gene>
    <name evidence="8" type="ORF">FAZ15_20145</name>
</gene>